<evidence type="ECO:0000256" key="1">
    <source>
        <dbReference type="ARBA" id="ARBA00023027"/>
    </source>
</evidence>
<dbReference type="RefSeq" id="WP_132947577.1">
    <property type="nucleotide sequence ID" value="NZ_BSVG01000001.1"/>
</dbReference>
<dbReference type="OrthoDB" id="9811743at2"/>
<evidence type="ECO:0000313" key="4">
    <source>
        <dbReference type="Proteomes" id="UP000295658"/>
    </source>
</evidence>
<dbReference type="AlphaFoldDB" id="A0A4R1QIJ6"/>
<proteinExistence type="predicted"/>
<keyword evidence="1" id="KW-0520">NAD</keyword>
<dbReference type="PROSITE" id="PS00061">
    <property type="entry name" value="ADH_SHORT"/>
    <property type="match status" value="1"/>
</dbReference>
<dbReference type="PRINTS" id="PR01713">
    <property type="entry name" value="NUCEPIMERASE"/>
</dbReference>
<protein>
    <submittedName>
        <fullName evidence="3">UDP-glucuronate 4-epimerase</fullName>
    </submittedName>
</protein>
<feature type="domain" description="NAD-dependent epimerase/dehydratase" evidence="2">
    <location>
        <begin position="3"/>
        <end position="243"/>
    </location>
</feature>
<dbReference type="Proteomes" id="UP000295658">
    <property type="component" value="Unassembled WGS sequence"/>
</dbReference>
<dbReference type="Pfam" id="PF01370">
    <property type="entry name" value="Epimerase"/>
    <property type="match status" value="1"/>
</dbReference>
<gene>
    <name evidence="3" type="ORF">EDD69_103116</name>
</gene>
<evidence type="ECO:0000313" key="3">
    <source>
        <dbReference type="EMBL" id="TCL51874.1"/>
    </source>
</evidence>
<keyword evidence="4" id="KW-1185">Reference proteome</keyword>
<dbReference type="InterPro" id="IPR036291">
    <property type="entry name" value="NAD(P)-bd_dom_sf"/>
</dbReference>
<name>A0A4R1QIJ6_9BACL</name>
<dbReference type="InterPro" id="IPR001509">
    <property type="entry name" value="Epimerase_deHydtase"/>
</dbReference>
<dbReference type="PANTHER" id="PTHR43574">
    <property type="entry name" value="EPIMERASE-RELATED"/>
    <property type="match status" value="1"/>
</dbReference>
<accession>A0A4R1QIJ6</accession>
<organism evidence="3 4">
    <name type="scientific">Thermolongibacillus altinsuensis</name>
    <dbReference type="NCBI Taxonomy" id="575256"/>
    <lineage>
        <taxon>Bacteria</taxon>
        <taxon>Bacillati</taxon>
        <taxon>Bacillota</taxon>
        <taxon>Bacilli</taxon>
        <taxon>Bacillales</taxon>
        <taxon>Anoxybacillaceae</taxon>
        <taxon>Thermolongibacillus</taxon>
    </lineage>
</organism>
<comment type="caution">
    <text evidence="3">The sequence shown here is derived from an EMBL/GenBank/DDBJ whole genome shotgun (WGS) entry which is preliminary data.</text>
</comment>
<dbReference type="SUPFAM" id="SSF51735">
    <property type="entry name" value="NAD(P)-binding Rossmann-fold domains"/>
    <property type="match status" value="1"/>
</dbReference>
<sequence>MKILITGGAGFIGSHLAKKLLRLGHGLIIIDNFDSYYSPIRKKQQLEEVKKEGSFHFYEVNVLDLEKTMQIFADHRPEAVFHLAALPGVQRSLDDPLAYIDYDVKATVNVLKAAGESGVRHVLFASSSSVYGNRPFQPLKEEMATGQVISPYAAAKYSAESFCHAYAHLYGYALTIFRYFTVYGPWGRPDMAISKFIRRLLKDEPITVYGENTARDYTFIDDIVDGMVAALSRENGSEIFNLGAGQPVTMNELLLSLKQYFPNMKVIHERPRLGDVSATWADISKARKLLGYEPKFSLKEGLAKTIAWAKEYER</sequence>
<reference evidence="3 4" key="1">
    <citation type="submission" date="2019-03" db="EMBL/GenBank/DDBJ databases">
        <title>Genomic Encyclopedia of Type Strains, Phase IV (KMG-IV): sequencing the most valuable type-strain genomes for metagenomic binning, comparative biology and taxonomic classification.</title>
        <authorList>
            <person name="Goeker M."/>
        </authorList>
    </citation>
    <scope>NUCLEOTIDE SEQUENCE [LARGE SCALE GENOMIC DNA]</scope>
    <source>
        <strain evidence="3 4">DSM 24979</strain>
    </source>
</reference>
<evidence type="ECO:0000259" key="2">
    <source>
        <dbReference type="Pfam" id="PF01370"/>
    </source>
</evidence>
<dbReference type="Gene3D" id="3.40.50.720">
    <property type="entry name" value="NAD(P)-binding Rossmann-like Domain"/>
    <property type="match status" value="1"/>
</dbReference>
<dbReference type="Gene3D" id="3.90.25.10">
    <property type="entry name" value="UDP-galactose 4-epimerase, domain 1"/>
    <property type="match status" value="1"/>
</dbReference>
<dbReference type="EMBL" id="SLUL01000003">
    <property type="protein sequence ID" value="TCL51874.1"/>
    <property type="molecule type" value="Genomic_DNA"/>
</dbReference>
<dbReference type="InterPro" id="IPR020904">
    <property type="entry name" value="Sc_DH/Rdtase_CS"/>
</dbReference>